<keyword evidence="4" id="KW-1185">Reference proteome</keyword>
<feature type="region of interest" description="Disordered" evidence="1">
    <location>
        <begin position="521"/>
        <end position="566"/>
    </location>
</feature>
<proteinExistence type="predicted"/>
<dbReference type="OrthoDB" id="70537at2759"/>
<dbReference type="EMBL" id="CAADRA010000001">
    <property type="protein sequence ID" value="VFT77231.1"/>
    <property type="molecule type" value="Genomic_DNA"/>
</dbReference>
<evidence type="ECO:0000313" key="3">
    <source>
        <dbReference type="EMBL" id="VFT77231.1"/>
    </source>
</evidence>
<feature type="compositionally biased region" description="Low complexity" evidence="1">
    <location>
        <begin position="557"/>
        <end position="566"/>
    </location>
</feature>
<feature type="compositionally biased region" description="Low complexity" evidence="1">
    <location>
        <begin position="110"/>
        <end position="121"/>
    </location>
</feature>
<evidence type="ECO:0000313" key="4">
    <source>
        <dbReference type="Proteomes" id="UP000332933"/>
    </source>
</evidence>
<feature type="compositionally biased region" description="Pro residues" evidence="1">
    <location>
        <begin position="792"/>
        <end position="801"/>
    </location>
</feature>
<feature type="compositionally biased region" description="Low complexity" evidence="1">
    <location>
        <begin position="674"/>
        <end position="697"/>
    </location>
</feature>
<sequence>MAPSKDSGSCAGRLMGDSESDDNDHVSVANLMRKRKKSYGATLEAQLHQAAKHDLQTVDGALNAIASALGTLKTHFGDSTKSSVRKSLAKLDEGLQGIQAAAAKSKKTEAAPGDSAAAADDASFRVKIKRPKHNTPEKKKALSSSRPPPMDLTPAVVASDETQVDPSMLPLDPKLLDGVVLQLAKTLDGVADDVAWPALVFSSYATAEAWCLDVSLLQMLLPDLGPDDRIYFYFARVDTPHDQRQLLVRSVDDAAASPWSLSARLACDDAAYQFAMQQAARFDAALCPLQAMEWLVECAQGATATEWWQPEQFHAAAAAIADDLAAPPRLPEYTLFLYALWPTMQEHGWRMVRGGTGDVGYSFQDVAYYSRKAAVQAAVTAADTADAVCAILWKYMLKMKKGHGAHGAFEVGRGDRRRTFASVASAVQAYVGPHAADMGASSSVAAADVTFDQVYHVLVTQDGWTQASDSVGYLYCAPTYKTAAAPELGRDFFRSLTDVELYVTLQNRSIWDAAATRVDTTPAPLPSPAVPKLAKVKASSTTSMRSPPPKAKKSKTKSSTGDASSSSSTFVVTFAKVFAYLETKGWFKQPSKLGWTYYKPKADVATAVEGETMFYSDSDVERYLKGNGTWYKVKAVLEGHHRSSSSAATTDATPTTDAVKTELTATAARKKTSARGAAAPKSKTGARTSARTAISSRSPAAVPVFQPTFSKVYSELQKEGWFHRSGQFGWSYYKPGTVVKQAVLDEDMYSNEVHLEQYLKTSGEWQRVVDQKNKEFQELYGPYTPLPESGAVPPPPPASAS</sequence>
<accession>A0A485K1G8</accession>
<organism evidence="3 4">
    <name type="scientific">Aphanomyces stellatus</name>
    <dbReference type="NCBI Taxonomy" id="120398"/>
    <lineage>
        <taxon>Eukaryota</taxon>
        <taxon>Sar</taxon>
        <taxon>Stramenopiles</taxon>
        <taxon>Oomycota</taxon>
        <taxon>Saprolegniomycetes</taxon>
        <taxon>Saprolegniales</taxon>
        <taxon>Verrucalvaceae</taxon>
        <taxon>Aphanomyces</taxon>
    </lineage>
</organism>
<feature type="region of interest" description="Disordered" evidence="1">
    <location>
        <begin position="668"/>
        <end position="697"/>
    </location>
</feature>
<feature type="region of interest" description="Disordered" evidence="1">
    <location>
        <begin position="104"/>
        <end position="154"/>
    </location>
</feature>
<evidence type="ECO:0000256" key="1">
    <source>
        <dbReference type="SAM" id="MobiDB-lite"/>
    </source>
</evidence>
<dbReference type="EMBL" id="VJMH01000001">
    <property type="protein sequence ID" value="KAF0720810.1"/>
    <property type="molecule type" value="Genomic_DNA"/>
</dbReference>
<protein>
    <submittedName>
        <fullName evidence="3">Aste57867_5 protein</fullName>
    </submittedName>
</protein>
<reference evidence="3 4" key="1">
    <citation type="submission" date="2019-03" db="EMBL/GenBank/DDBJ databases">
        <authorList>
            <person name="Gaulin E."/>
            <person name="Dumas B."/>
        </authorList>
    </citation>
    <scope>NUCLEOTIDE SEQUENCE [LARGE SCALE GENOMIC DNA]</scope>
    <source>
        <strain evidence="3">CBS 568.67</strain>
    </source>
</reference>
<gene>
    <name evidence="3" type="primary">Aste57867_5</name>
    <name evidence="2" type="ORF">As57867_000005</name>
    <name evidence="3" type="ORF">ASTE57867_5</name>
</gene>
<feature type="region of interest" description="Disordered" evidence="1">
    <location>
        <begin position="779"/>
        <end position="801"/>
    </location>
</feature>
<reference evidence="2" key="2">
    <citation type="submission" date="2019-06" db="EMBL/GenBank/DDBJ databases">
        <title>Genomics analysis of Aphanomyces spp. identifies a new class of oomycete effector associated with host adaptation.</title>
        <authorList>
            <person name="Gaulin E."/>
        </authorList>
    </citation>
    <scope>NUCLEOTIDE SEQUENCE</scope>
    <source>
        <strain evidence="2">CBS 578.67</strain>
    </source>
</reference>
<name>A0A485K1G8_9STRA</name>
<evidence type="ECO:0000313" key="2">
    <source>
        <dbReference type="EMBL" id="KAF0720810.1"/>
    </source>
</evidence>
<dbReference type="Proteomes" id="UP000332933">
    <property type="component" value="Unassembled WGS sequence"/>
</dbReference>
<dbReference type="AlphaFoldDB" id="A0A485K1G8"/>
<feature type="region of interest" description="Disordered" evidence="1">
    <location>
        <begin position="1"/>
        <end position="25"/>
    </location>
</feature>